<sequence>MTALEAIDVSTVNVGVFEKVALAFETTLKPVHRLTSSADLSVTVTVIQPVTAPI</sequence>
<protein>
    <submittedName>
        <fullName evidence="1">Uncharacterized protein</fullName>
    </submittedName>
</protein>
<accession>A0A382S058</accession>
<evidence type="ECO:0000313" key="1">
    <source>
        <dbReference type="EMBL" id="SVD02558.1"/>
    </source>
</evidence>
<proteinExistence type="predicted"/>
<reference evidence="1" key="1">
    <citation type="submission" date="2018-05" db="EMBL/GenBank/DDBJ databases">
        <authorList>
            <person name="Lanie J.A."/>
            <person name="Ng W.-L."/>
            <person name="Kazmierczak K.M."/>
            <person name="Andrzejewski T.M."/>
            <person name="Davidsen T.M."/>
            <person name="Wayne K.J."/>
            <person name="Tettelin H."/>
            <person name="Glass J.I."/>
            <person name="Rusch D."/>
            <person name="Podicherti R."/>
            <person name="Tsui H.-C.T."/>
            <person name="Winkler M.E."/>
        </authorList>
    </citation>
    <scope>NUCLEOTIDE SEQUENCE</scope>
</reference>
<gene>
    <name evidence="1" type="ORF">METZ01_LOCUS355412</name>
</gene>
<organism evidence="1">
    <name type="scientific">marine metagenome</name>
    <dbReference type="NCBI Taxonomy" id="408172"/>
    <lineage>
        <taxon>unclassified sequences</taxon>
        <taxon>metagenomes</taxon>
        <taxon>ecological metagenomes</taxon>
    </lineage>
</organism>
<dbReference type="AlphaFoldDB" id="A0A382S058"/>
<name>A0A382S058_9ZZZZ</name>
<dbReference type="EMBL" id="UINC01125016">
    <property type="protein sequence ID" value="SVD02558.1"/>
    <property type="molecule type" value="Genomic_DNA"/>
</dbReference>